<evidence type="ECO:0000313" key="3">
    <source>
        <dbReference type="Proteomes" id="UP000176204"/>
    </source>
</evidence>
<reference evidence="3" key="1">
    <citation type="submission" date="2016-09" db="EMBL/GenBank/DDBJ databases">
        <authorList>
            <person name="Koehorst J."/>
        </authorList>
    </citation>
    <scope>NUCLEOTIDE SEQUENCE [LARGE SCALE GENOMIC DNA]</scope>
</reference>
<sequence length="415" mass="48416">MKRYPLLLFLCLGLWGCSISRQIDERIETDSKAINELVAKMPRWEELPVRQITWQQAVDMVMKDNQEIRNLHTTIDSAERYARSIYTDLIPGVNLYSSMSQSVKELANAVTPDDISYNINILFNLPSISQLPYRVYEAQARVYAAKKNLEVKQRDLVSKLYKFIRTSELTRKADQLEREKIGLEDREWKIGALQQSREDLDRTEWAELCTLLGNQDGRWVIIPETVPNLNWDHYKKACRHLDPLSVAVLAMGLEQVRMERYQTLMQYLPQLNMNLYSPSLFSSTGGTYGGTFLNSSDMTLNTNASLQLDTRLNIWNQYKTREEAYEAKKRELKFELMRRLTRVDQLMRSCKEFETWKSFMQKTVAHEAGFVPETGAEYLEQRKRNIEMRADVLDKEKKKVEGEAALISEYGLFAK</sequence>
<proteinExistence type="predicted"/>
<protein>
    <submittedName>
        <fullName evidence="2">Outer membrane efflux protein</fullName>
    </submittedName>
</protein>
<dbReference type="SUPFAM" id="SSF56954">
    <property type="entry name" value="Outer membrane efflux proteins (OEP)"/>
    <property type="match status" value="1"/>
</dbReference>
<name>A0A1H6LQ30_9BACT</name>
<feature type="coiled-coil region" evidence="1">
    <location>
        <begin position="376"/>
        <end position="403"/>
    </location>
</feature>
<evidence type="ECO:0000256" key="1">
    <source>
        <dbReference type="SAM" id="Coils"/>
    </source>
</evidence>
<dbReference type="EMBL" id="LT629973">
    <property type="protein sequence ID" value="SEH86854.1"/>
    <property type="molecule type" value="Genomic_DNA"/>
</dbReference>
<dbReference type="STRING" id="1679444.PYTT_1328"/>
<gene>
    <name evidence="2" type="ORF">PYTT_1328</name>
</gene>
<dbReference type="GO" id="GO:0015562">
    <property type="term" value="F:efflux transmembrane transporter activity"/>
    <property type="evidence" value="ECO:0007669"/>
    <property type="project" value="InterPro"/>
</dbReference>
<dbReference type="KEGG" id="agl:PYTT_1328"/>
<accession>A0A1H6LQ30</accession>
<organism evidence="2 3">
    <name type="scientific">Akkermansia glycaniphila</name>
    <dbReference type="NCBI Taxonomy" id="1679444"/>
    <lineage>
        <taxon>Bacteria</taxon>
        <taxon>Pseudomonadati</taxon>
        <taxon>Verrucomicrobiota</taxon>
        <taxon>Verrucomicrobiia</taxon>
        <taxon>Verrucomicrobiales</taxon>
        <taxon>Akkermansiaceae</taxon>
        <taxon>Akkermansia</taxon>
    </lineage>
</organism>
<evidence type="ECO:0000313" key="2">
    <source>
        <dbReference type="EMBL" id="SEH86854.1"/>
    </source>
</evidence>
<keyword evidence="3" id="KW-1185">Reference proteome</keyword>
<keyword evidence="1" id="KW-0175">Coiled coil</keyword>
<dbReference type="Gene3D" id="1.20.1600.10">
    <property type="entry name" value="Outer membrane efflux proteins (OEP)"/>
    <property type="match status" value="1"/>
</dbReference>
<dbReference type="AlphaFoldDB" id="A0A1H6LQ30"/>
<dbReference type="Proteomes" id="UP000176204">
    <property type="component" value="Chromosome I"/>
</dbReference>